<feature type="region of interest" description="Disordered" evidence="2">
    <location>
        <begin position="33"/>
        <end position="61"/>
    </location>
</feature>
<dbReference type="AlphaFoldDB" id="A0AAD8GV01"/>
<evidence type="ECO:0000256" key="1">
    <source>
        <dbReference type="SAM" id="Coils"/>
    </source>
</evidence>
<evidence type="ECO:0000313" key="4">
    <source>
        <dbReference type="Proteomes" id="UP001237642"/>
    </source>
</evidence>
<organism evidence="3 4">
    <name type="scientific">Heracleum sosnowskyi</name>
    <dbReference type="NCBI Taxonomy" id="360622"/>
    <lineage>
        <taxon>Eukaryota</taxon>
        <taxon>Viridiplantae</taxon>
        <taxon>Streptophyta</taxon>
        <taxon>Embryophyta</taxon>
        <taxon>Tracheophyta</taxon>
        <taxon>Spermatophyta</taxon>
        <taxon>Magnoliopsida</taxon>
        <taxon>eudicotyledons</taxon>
        <taxon>Gunneridae</taxon>
        <taxon>Pentapetalae</taxon>
        <taxon>asterids</taxon>
        <taxon>campanulids</taxon>
        <taxon>Apiales</taxon>
        <taxon>Apiaceae</taxon>
        <taxon>Apioideae</taxon>
        <taxon>apioid superclade</taxon>
        <taxon>Tordylieae</taxon>
        <taxon>Tordyliinae</taxon>
        <taxon>Heracleum</taxon>
    </lineage>
</organism>
<sequence length="313" mass="35881">MVSTRRSGKESEVVCKPDQNVKKCKTFYKRKKLLRGHQQQQEDHLVTPPVTSRQEKEAQVQNMGGEEVMPLDISSDEEETKPQVDHLSMLMSVSRQYFHLETSQKNLEILMAAAVVLKDELVSHLEKTAHKLNIADMVRSANKCFTGLKSLKVDYGAFSGEVRKLIEYLQELQKANEKNTCTDLGLTVAYEKSLSDFHEAMEELITAGCNLSNAKTSYDSAIERIEMLKRMLQRAEEEATRGRIEIEKLTSKRDDFEESFSLAGRSKERYEKIQSSFSRLRDLDNKHEAANAYADAAHCYRRDITRRAKLVSY</sequence>
<reference evidence="3" key="2">
    <citation type="submission" date="2023-05" db="EMBL/GenBank/DDBJ databases">
        <authorList>
            <person name="Schelkunov M.I."/>
        </authorList>
    </citation>
    <scope>NUCLEOTIDE SEQUENCE</scope>
    <source>
        <strain evidence="3">Hsosn_3</strain>
        <tissue evidence="3">Leaf</tissue>
    </source>
</reference>
<comment type="caution">
    <text evidence="3">The sequence shown here is derived from an EMBL/GenBank/DDBJ whole genome shotgun (WGS) entry which is preliminary data.</text>
</comment>
<accession>A0AAD8GV01</accession>
<proteinExistence type="predicted"/>
<keyword evidence="1" id="KW-0175">Coiled coil</keyword>
<dbReference type="Proteomes" id="UP001237642">
    <property type="component" value="Unassembled WGS sequence"/>
</dbReference>
<reference evidence="3" key="1">
    <citation type="submission" date="2023-02" db="EMBL/GenBank/DDBJ databases">
        <title>Genome of toxic invasive species Heracleum sosnowskyi carries increased number of genes despite the absence of recent whole-genome duplications.</title>
        <authorList>
            <person name="Schelkunov M."/>
            <person name="Shtratnikova V."/>
            <person name="Makarenko M."/>
            <person name="Klepikova A."/>
            <person name="Omelchenko D."/>
            <person name="Novikova G."/>
            <person name="Obukhova E."/>
            <person name="Bogdanov V."/>
            <person name="Penin A."/>
            <person name="Logacheva M."/>
        </authorList>
    </citation>
    <scope>NUCLEOTIDE SEQUENCE</scope>
    <source>
        <strain evidence="3">Hsosn_3</strain>
        <tissue evidence="3">Leaf</tissue>
    </source>
</reference>
<protein>
    <submittedName>
        <fullName evidence="3">Uncharacterized protein</fullName>
    </submittedName>
</protein>
<feature type="coiled-coil region" evidence="1">
    <location>
        <begin position="211"/>
        <end position="252"/>
    </location>
</feature>
<name>A0AAD8GV01_9APIA</name>
<dbReference type="EMBL" id="JAUIZM010000011">
    <property type="protein sequence ID" value="KAK1355028.1"/>
    <property type="molecule type" value="Genomic_DNA"/>
</dbReference>
<gene>
    <name evidence="3" type="ORF">POM88_048284</name>
</gene>
<keyword evidence="4" id="KW-1185">Reference proteome</keyword>
<evidence type="ECO:0000313" key="3">
    <source>
        <dbReference type="EMBL" id="KAK1355028.1"/>
    </source>
</evidence>
<evidence type="ECO:0000256" key="2">
    <source>
        <dbReference type="SAM" id="MobiDB-lite"/>
    </source>
</evidence>